<evidence type="ECO:0000256" key="7">
    <source>
        <dbReference type="ARBA" id="ARBA00023277"/>
    </source>
</evidence>
<dbReference type="GeneID" id="41963738"/>
<keyword evidence="6" id="KW-0378">Hydrolase</keyword>
<evidence type="ECO:0000313" key="14">
    <source>
        <dbReference type="RefSeq" id="XP_030978782.1"/>
    </source>
</evidence>
<dbReference type="GO" id="GO:0016798">
    <property type="term" value="F:hydrolase activity, acting on glycosyl bonds"/>
    <property type="evidence" value="ECO:0007669"/>
    <property type="project" value="UniProtKB-KW"/>
</dbReference>
<evidence type="ECO:0000256" key="11">
    <source>
        <dbReference type="SAM" id="MobiDB-lite"/>
    </source>
</evidence>
<keyword evidence="3" id="KW-0134">Cell wall</keyword>
<dbReference type="AlphaFoldDB" id="A0A6P8AV47"/>
<keyword evidence="8" id="KW-0326">Glycosidase</keyword>
<evidence type="ECO:0000256" key="8">
    <source>
        <dbReference type="ARBA" id="ARBA00023295"/>
    </source>
</evidence>
<comment type="subcellular location">
    <subcellularLocation>
        <location evidence="1">Secreted</location>
        <location evidence="1">Cell wall</location>
    </subcellularLocation>
</comment>
<evidence type="ECO:0000256" key="5">
    <source>
        <dbReference type="ARBA" id="ARBA00022729"/>
    </source>
</evidence>
<dbReference type="Pfam" id="PF03856">
    <property type="entry name" value="SUN"/>
    <property type="match status" value="1"/>
</dbReference>
<feature type="chain" id="PRO_5028296033" evidence="12">
    <location>
        <begin position="21"/>
        <end position="418"/>
    </location>
</feature>
<dbReference type="KEGG" id="pgri:PgNI_08840"/>
<evidence type="ECO:0000313" key="13">
    <source>
        <dbReference type="Proteomes" id="UP000515153"/>
    </source>
</evidence>
<dbReference type="InterPro" id="IPR005556">
    <property type="entry name" value="SUN"/>
</dbReference>
<reference evidence="14" key="2">
    <citation type="submission" date="2019-10" db="EMBL/GenBank/DDBJ databases">
        <authorList>
            <consortium name="NCBI Genome Project"/>
        </authorList>
    </citation>
    <scope>NUCLEOTIDE SEQUENCE</scope>
    <source>
        <strain evidence="14">NI907</strain>
    </source>
</reference>
<feature type="compositionally biased region" description="Low complexity" evidence="11">
    <location>
        <begin position="109"/>
        <end position="136"/>
    </location>
</feature>
<protein>
    <submittedName>
        <fullName evidence="14">Uncharacterized protein</fullName>
    </submittedName>
</protein>
<comment type="similarity">
    <text evidence="2">Belongs to the SUN family.</text>
</comment>
<dbReference type="GO" id="GO:0031505">
    <property type="term" value="P:fungal-type cell wall organization"/>
    <property type="evidence" value="ECO:0007669"/>
    <property type="project" value="TreeGrafter"/>
</dbReference>
<evidence type="ECO:0000256" key="1">
    <source>
        <dbReference type="ARBA" id="ARBA00004191"/>
    </source>
</evidence>
<feature type="signal peptide" evidence="12">
    <location>
        <begin position="1"/>
        <end position="20"/>
    </location>
</feature>
<keyword evidence="13" id="KW-1185">Reference proteome</keyword>
<reference evidence="14" key="3">
    <citation type="submission" date="2025-08" db="UniProtKB">
        <authorList>
            <consortium name="RefSeq"/>
        </authorList>
    </citation>
    <scope>IDENTIFICATION</scope>
    <source>
        <strain evidence="14">NI907</strain>
    </source>
</reference>
<accession>A0A6P8AV47</accession>
<dbReference type="Proteomes" id="UP000515153">
    <property type="component" value="Chromosome V"/>
</dbReference>
<evidence type="ECO:0000256" key="2">
    <source>
        <dbReference type="ARBA" id="ARBA00010579"/>
    </source>
</evidence>
<evidence type="ECO:0000256" key="12">
    <source>
        <dbReference type="SAM" id="SignalP"/>
    </source>
</evidence>
<evidence type="ECO:0000256" key="4">
    <source>
        <dbReference type="ARBA" id="ARBA00022525"/>
    </source>
</evidence>
<dbReference type="PANTHER" id="PTHR31316">
    <property type="entry name" value="BETA-GLUCOSIDASE-LIKE PROTEIN NCA3, MITOCHONDRIAL-RELATED"/>
    <property type="match status" value="1"/>
</dbReference>
<evidence type="ECO:0000256" key="3">
    <source>
        <dbReference type="ARBA" id="ARBA00022512"/>
    </source>
</evidence>
<keyword evidence="4" id="KW-0964">Secreted</keyword>
<name>A0A6P8AV47_PYRGI</name>
<dbReference type="GO" id="GO:0009277">
    <property type="term" value="C:fungal-type cell wall"/>
    <property type="evidence" value="ECO:0007669"/>
    <property type="project" value="TreeGrafter"/>
</dbReference>
<keyword evidence="5 12" id="KW-0732">Signal</keyword>
<proteinExistence type="inferred from homology"/>
<keyword evidence="10" id="KW-0624">Polysaccharide degradation</keyword>
<dbReference type="GO" id="GO:0009986">
    <property type="term" value="C:cell surface"/>
    <property type="evidence" value="ECO:0007669"/>
    <property type="project" value="TreeGrafter"/>
</dbReference>
<dbReference type="InterPro" id="IPR051526">
    <property type="entry name" value="Beta-Glucosidase_SUN"/>
</dbReference>
<reference evidence="13 14" key="1">
    <citation type="journal article" date="2019" name="Mol. Biol. Evol.">
        <title>Blast fungal genomes show frequent chromosomal changes, gene gains and losses, and effector gene turnover.</title>
        <authorList>
            <person name="Gomez Luciano L.B."/>
            <person name="Jason Tsai I."/>
            <person name="Chuma I."/>
            <person name="Tosa Y."/>
            <person name="Chen Y.H."/>
            <person name="Li J.Y."/>
            <person name="Li M.Y."/>
            <person name="Jade Lu M.Y."/>
            <person name="Nakayashiki H."/>
            <person name="Li W.H."/>
        </authorList>
    </citation>
    <scope>NUCLEOTIDE SEQUENCE [LARGE SCALE GENOMIC DNA]</scope>
    <source>
        <strain evidence="13 14">NI907</strain>
    </source>
</reference>
<dbReference type="OrthoDB" id="5339822at2759"/>
<feature type="region of interest" description="Disordered" evidence="11">
    <location>
        <begin position="108"/>
        <end position="144"/>
    </location>
</feature>
<sequence length="418" mass="44008">MKGLAHFTLAVTLIAGAAEAQHVNHHRHLHVKRNAFAKRSPEVVVKYEQGPTETTYVLDGKAMSADEAKAGIADGRYLVVGESQPTFTTPQSTPTPKTTTQAAIFVEQKTTSSSSSETPKATSAAPSSSNNDSTSTGLDAEFPNGTIPCSSLPTQYGPRPLSWLGIDGWASIMQPGDKKWTPGTLIATLNQAVSGGCMKNSFCSYACPNGYQKTQWPETSQGATGQSIGGLWCNADGYLELTRPEVKTLCTPGAGGVFVQNNLSGKAVICQTDYPGNEKMSISLETSPGQKYTLTNPDAKKSYYWKGSPTSAQYYVNPLNVAVEDACVWNSPTNPDSAGNWAPVNLGVGKDVHGITYLSIFKNSPTSNAELDYDIEITGDITASCALKGGKYTGGGTGCTTAISKSGGQATIVLSKSS</sequence>
<keyword evidence="9" id="KW-0961">Cell wall biogenesis/degradation</keyword>
<evidence type="ECO:0000256" key="6">
    <source>
        <dbReference type="ARBA" id="ARBA00022801"/>
    </source>
</evidence>
<evidence type="ECO:0000256" key="10">
    <source>
        <dbReference type="ARBA" id="ARBA00023326"/>
    </source>
</evidence>
<evidence type="ECO:0000256" key="9">
    <source>
        <dbReference type="ARBA" id="ARBA00023316"/>
    </source>
</evidence>
<dbReference type="PANTHER" id="PTHR31316:SF0">
    <property type="entry name" value="SECRETED BETA-GLUCOSIDASE SIM1-RELATED"/>
    <property type="match status" value="1"/>
</dbReference>
<dbReference type="RefSeq" id="XP_030978782.1">
    <property type="nucleotide sequence ID" value="XM_031128830.1"/>
</dbReference>
<dbReference type="GO" id="GO:0000272">
    <property type="term" value="P:polysaccharide catabolic process"/>
    <property type="evidence" value="ECO:0007669"/>
    <property type="project" value="UniProtKB-KW"/>
</dbReference>
<gene>
    <name evidence="14" type="ORF">PgNI_08840</name>
</gene>
<organism evidence="13 14">
    <name type="scientific">Pyricularia grisea</name>
    <name type="common">Crabgrass-specific blast fungus</name>
    <name type="synonym">Magnaporthe grisea</name>
    <dbReference type="NCBI Taxonomy" id="148305"/>
    <lineage>
        <taxon>Eukaryota</taxon>
        <taxon>Fungi</taxon>
        <taxon>Dikarya</taxon>
        <taxon>Ascomycota</taxon>
        <taxon>Pezizomycotina</taxon>
        <taxon>Sordariomycetes</taxon>
        <taxon>Sordariomycetidae</taxon>
        <taxon>Magnaporthales</taxon>
        <taxon>Pyriculariaceae</taxon>
        <taxon>Pyricularia</taxon>
    </lineage>
</organism>
<keyword evidence="7" id="KW-0119">Carbohydrate metabolism</keyword>